<dbReference type="InterPro" id="IPR007630">
    <property type="entry name" value="RNA_pol_sigma70_r4"/>
</dbReference>
<dbReference type="GO" id="GO:0006352">
    <property type="term" value="P:DNA-templated transcription initiation"/>
    <property type="evidence" value="ECO:0007669"/>
    <property type="project" value="InterPro"/>
</dbReference>
<comment type="similarity">
    <text evidence="1 6">Belongs to the sigma-70 factor family.</text>
</comment>
<dbReference type="Pfam" id="PF00140">
    <property type="entry name" value="Sigma70_r1_2"/>
    <property type="match status" value="1"/>
</dbReference>
<dbReference type="Gene3D" id="1.10.10.10">
    <property type="entry name" value="Winged helix-like DNA-binding domain superfamily/Winged helix DNA-binding domain"/>
    <property type="match status" value="2"/>
</dbReference>
<dbReference type="NCBIfam" id="TIGR02937">
    <property type="entry name" value="sigma70-ECF"/>
    <property type="match status" value="1"/>
</dbReference>
<evidence type="ECO:0000313" key="10">
    <source>
        <dbReference type="EMBL" id="PKK91266.1"/>
    </source>
</evidence>
<dbReference type="Pfam" id="PF04542">
    <property type="entry name" value="Sigma70_r2"/>
    <property type="match status" value="1"/>
</dbReference>
<dbReference type="InterPro" id="IPR007627">
    <property type="entry name" value="RNA_pol_sigma70_r2"/>
</dbReference>
<proteinExistence type="inferred from homology"/>
<dbReference type="CDD" id="cd06171">
    <property type="entry name" value="Sigma70_r4"/>
    <property type="match status" value="1"/>
</dbReference>
<feature type="region of interest" description="Disordered" evidence="7">
    <location>
        <begin position="72"/>
        <end position="95"/>
    </location>
</feature>
<organism evidence="10 11">
    <name type="scientific">Candidatus Wallbacteria bacterium HGW-Wallbacteria-1</name>
    <dbReference type="NCBI Taxonomy" id="2013854"/>
    <lineage>
        <taxon>Bacteria</taxon>
        <taxon>Candidatus Walliibacteriota</taxon>
    </lineage>
</organism>
<accession>A0A2N1PSF9</accession>
<dbReference type="PROSITE" id="PS00715">
    <property type="entry name" value="SIGMA70_1"/>
    <property type="match status" value="1"/>
</dbReference>
<comment type="caution">
    <text evidence="10">The sequence shown here is derived from an EMBL/GenBank/DDBJ whole genome shotgun (WGS) entry which is preliminary data.</text>
</comment>
<dbReference type="Proteomes" id="UP000233256">
    <property type="component" value="Unassembled WGS sequence"/>
</dbReference>
<dbReference type="InterPro" id="IPR009042">
    <property type="entry name" value="RNA_pol_sigma70_r1_2"/>
</dbReference>
<evidence type="ECO:0000256" key="2">
    <source>
        <dbReference type="ARBA" id="ARBA00023015"/>
    </source>
</evidence>
<protein>
    <recommendedName>
        <fullName evidence="6">RNA polymerase sigma factor</fullName>
    </recommendedName>
</protein>
<dbReference type="PANTHER" id="PTHR30603">
    <property type="entry name" value="RNA POLYMERASE SIGMA FACTOR RPO"/>
    <property type="match status" value="1"/>
</dbReference>
<dbReference type="Gene3D" id="1.10.601.10">
    <property type="entry name" value="RNA Polymerase Primary Sigma Factor"/>
    <property type="match status" value="2"/>
</dbReference>
<dbReference type="InterPro" id="IPR007624">
    <property type="entry name" value="RNA_pol_sigma70_r3"/>
</dbReference>
<dbReference type="InterPro" id="IPR013324">
    <property type="entry name" value="RNA_pol_sigma_r3/r4-like"/>
</dbReference>
<keyword evidence="4 6" id="KW-0238">DNA-binding</keyword>
<evidence type="ECO:0000313" key="11">
    <source>
        <dbReference type="Proteomes" id="UP000233256"/>
    </source>
</evidence>
<evidence type="ECO:0000256" key="4">
    <source>
        <dbReference type="ARBA" id="ARBA00023125"/>
    </source>
</evidence>
<dbReference type="PANTHER" id="PTHR30603:SF60">
    <property type="entry name" value="RNA POLYMERASE SIGMA FACTOR RPOD"/>
    <property type="match status" value="1"/>
</dbReference>
<dbReference type="FunFam" id="1.10.601.10:FF:000001">
    <property type="entry name" value="RNA polymerase sigma factor SigA"/>
    <property type="match status" value="1"/>
</dbReference>
<name>A0A2N1PSF9_9BACT</name>
<gene>
    <name evidence="10" type="ORF">CVV64_05710</name>
</gene>
<dbReference type="InterPro" id="IPR014284">
    <property type="entry name" value="RNA_pol_sigma-70_dom"/>
</dbReference>
<evidence type="ECO:0000256" key="1">
    <source>
        <dbReference type="ARBA" id="ARBA00007788"/>
    </source>
</evidence>
<dbReference type="InterPro" id="IPR013325">
    <property type="entry name" value="RNA_pol_sigma_r2"/>
</dbReference>
<dbReference type="Pfam" id="PF04545">
    <property type="entry name" value="Sigma70_r4"/>
    <property type="match status" value="1"/>
</dbReference>
<dbReference type="AlphaFoldDB" id="A0A2N1PSF9"/>
<evidence type="ECO:0000256" key="5">
    <source>
        <dbReference type="ARBA" id="ARBA00023163"/>
    </source>
</evidence>
<dbReference type="PRINTS" id="PR00046">
    <property type="entry name" value="SIGMA70FCT"/>
</dbReference>
<keyword evidence="2 6" id="KW-0805">Transcription regulation</keyword>
<evidence type="ECO:0000259" key="8">
    <source>
        <dbReference type="PROSITE" id="PS00715"/>
    </source>
</evidence>
<dbReference type="SUPFAM" id="SSF88946">
    <property type="entry name" value="Sigma2 domain of RNA polymerase sigma factors"/>
    <property type="match status" value="1"/>
</dbReference>
<reference evidence="10 11" key="1">
    <citation type="journal article" date="2017" name="ISME J.">
        <title>Potential for microbial H2 and metal transformations associated with novel bacteria and archaea in deep terrestrial subsurface sediments.</title>
        <authorList>
            <person name="Hernsdorf A.W."/>
            <person name="Amano Y."/>
            <person name="Miyakawa K."/>
            <person name="Ise K."/>
            <person name="Suzuki Y."/>
            <person name="Anantharaman K."/>
            <person name="Probst A."/>
            <person name="Burstein D."/>
            <person name="Thomas B.C."/>
            <person name="Banfield J.F."/>
        </authorList>
    </citation>
    <scope>NUCLEOTIDE SEQUENCE [LARGE SCALE GENOMIC DNA]</scope>
    <source>
        <strain evidence="10">HGW-Wallbacteria-1</strain>
    </source>
</reference>
<evidence type="ECO:0000259" key="9">
    <source>
        <dbReference type="PROSITE" id="PS00716"/>
    </source>
</evidence>
<keyword evidence="3 6" id="KW-0731">Sigma factor</keyword>
<dbReference type="Pfam" id="PF04539">
    <property type="entry name" value="Sigma70_r3"/>
    <property type="match status" value="1"/>
</dbReference>
<dbReference type="InterPro" id="IPR000943">
    <property type="entry name" value="RNA_pol_sigma70"/>
</dbReference>
<dbReference type="InterPro" id="IPR050239">
    <property type="entry name" value="Sigma-70_RNA_pol_init_factors"/>
</dbReference>
<dbReference type="InterPro" id="IPR036388">
    <property type="entry name" value="WH-like_DNA-bd_sf"/>
</dbReference>
<feature type="domain" description="RNA polymerase sigma-70" evidence="8">
    <location>
        <begin position="159"/>
        <end position="172"/>
    </location>
</feature>
<dbReference type="SUPFAM" id="SSF88659">
    <property type="entry name" value="Sigma3 and sigma4 domains of RNA polymerase sigma factors"/>
    <property type="match status" value="2"/>
</dbReference>
<comment type="function">
    <text evidence="6">Sigma factors are initiation factors that promote the attachment of RNA polymerase to specific initiation sites and are then released.</text>
</comment>
<evidence type="ECO:0000256" key="7">
    <source>
        <dbReference type="SAM" id="MobiDB-lite"/>
    </source>
</evidence>
<feature type="domain" description="RNA polymerase sigma-70" evidence="9">
    <location>
        <begin position="327"/>
        <end position="353"/>
    </location>
</feature>
<evidence type="ECO:0000256" key="6">
    <source>
        <dbReference type="RuleBase" id="RU362124"/>
    </source>
</evidence>
<sequence length="369" mass="42724">MERLLSDPEIKNLIAQGEKDKILNFYTVYDCLEKFDFITPKLINEFLEMLRRLSVEVTTKVLDSKNLAGVRKERRKRARKPLEQASGKEDAPKASEDPIKSYLREVGSVRLLNANEEVALAKRVKEGDELAKEQLISANLRLVVSIAKKYANRGLLFLDLIQEGNIGLIKSAEKFEYSMGYKFSTYATWWIKQAITRAIADQSRTIRIPVHILEEVNKYKQAKNYLFQELGREPTRDEIMKEMGISEEKLEEFLEIAQEPISLDATMGGEDSSLTDFIASETSIAPEETIFEKFLKEQIETVLQMLTEKERDVIKLRFGLDDGIPRSLEEIGRIYNVTRERIRQIEDKALTKLRHQSRASRVKDFFYEK</sequence>
<dbReference type="PROSITE" id="PS00716">
    <property type="entry name" value="SIGMA70_2"/>
    <property type="match status" value="1"/>
</dbReference>
<keyword evidence="5 6" id="KW-0804">Transcription</keyword>
<dbReference type="GO" id="GO:0003677">
    <property type="term" value="F:DNA binding"/>
    <property type="evidence" value="ECO:0007669"/>
    <property type="project" value="UniProtKB-KW"/>
</dbReference>
<dbReference type="EMBL" id="PGXC01000003">
    <property type="protein sequence ID" value="PKK91266.1"/>
    <property type="molecule type" value="Genomic_DNA"/>
</dbReference>
<feature type="compositionally biased region" description="Basic and acidic residues" evidence="7">
    <location>
        <begin position="80"/>
        <end position="95"/>
    </location>
</feature>
<dbReference type="GO" id="GO:0016987">
    <property type="term" value="F:sigma factor activity"/>
    <property type="evidence" value="ECO:0007669"/>
    <property type="project" value="UniProtKB-KW"/>
</dbReference>
<evidence type="ECO:0000256" key="3">
    <source>
        <dbReference type="ARBA" id="ARBA00023082"/>
    </source>
</evidence>